<dbReference type="GO" id="GO:0000287">
    <property type="term" value="F:magnesium ion binding"/>
    <property type="evidence" value="ECO:0007669"/>
    <property type="project" value="UniProtKB-UniRule"/>
</dbReference>
<feature type="binding site" evidence="4">
    <location>
        <position position="81"/>
    </location>
    <ligand>
        <name>S-adenosyl-L-methionine</name>
        <dbReference type="ChEBI" id="CHEBI:59789"/>
    </ligand>
</feature>
<dbReference type="Proteomes" id="UP000439752">
    <property type="component" value="Unassembled WGS sequence"/>
</dbReference>
<feature type="binding site" evidence="4">
    <location>
        <position position="154"/>
    </location>
    <ligand>
        <name>Mg(2+)</name>
        <dbReference type="ChEBI" id="CHEBI:18420"/>
    </ligand>
</feature>
<evidence type="ECO:0000313" key="5">
    <source>
        <dbReference type="EMBL" id="VWX36451.1"/>
    </source>
</evidence>
<dbReference type="GO" id="GO:0030488">
    <property type="term" value="P:tRNA methylation"/>
    <property type="evidence" value="ECO:0007669"/>
    <property type="project" value="UniProtKB-UniRule"/>
</dbReference>
<dbReference type="PROSITE" id="PS51682">
    <property type="entry name" value="SAM_OMT_I"/>
    <property type="match status" value="1"/>
</dbReference>
<sequence>MNEFTAYVEAMIKPRDSLLEEMEAYAKEHHIPIIELTGSEVLLSLLTLQQPKRILELGTAIGYSAIRMARALPNARITTVERNAKRYEEAKAFIARSDVADRIDIVFADAVELAETLDQEFDAIFIDAAKGQYKKFFNGYGRLVPIGGILYTDNLFLHGDVLETDPKTFDRRRRRLVRLVKEFTVWMMEQEQYDTTIFPLGDGVSVSRKIKSE</sequence>
<dbReference type="InterPro" id="IPR050362">
    <property type="entry name" value="Cation-dep_OMT"/>
</dbReference>
<keyword evidence="3 4" id="KW-0949">S-adenosyl-L-methionine</keyword>
<evidence type="ECO:0000313" key="6">
    <source>
        <dbReference type="Proteomes" id="UP000439752"/>
    </source>
</evidence>
<comment type="similarity">
    <text evidence="4">Belongs to the class I-like SAM-binding methyltransferase superfamily. Cation-dependent O-methyltransferase family.</text>
</comment>
<dbReference type="CDD" id="cd02440">
    <property type="entry name" value="AdoMet_MTases"/>
    <property type="match status" value="1"/>
</dbReference>
<keyword evidence="4" id="KW-0819">tRNA processing</keyword>
<comment type="function">
    <text evidence="4">Catalyzes the methylation of 5-hydroxyuridine (ho5U) to form 5-methoxyuridine (mo5U) at position 34 in tRNAs.</text>
</comment>
<evidence type="ECO:0000256" key="2">
    <source>
        <dbReference type="ARBA" id="ARBA00022679"/>
    </source>
</evidence>
<evidence type="ECO:0000256" key="1">
    <source>
        <dbReference type="ARBA" id="ARBA00022603"/>
    </source>
</evidence>
<keyword evidence="4" id="KW-0460">Magnesium</keyword>
<dbReference type="PANTHER" id="PTHR10509">
    <property type="entry name" value="O-METHYLTRANSFERASE-RELATED"/>
    <property type="match status" value="1"/>
</dbReference>
<name>A0A653IBF0_9BACL</name>
<evidence type="ECO:0000256" key="4">
    <source>
        <dbReference type="HAMAP-Rule" id="MF_02217"/>
    </source>
</evidence>
<dbReference type="InterPro" id="IPR002935">
    <property type="entry name" value="SAM_O-MeTrfase"/>
</dbReference>
<evidence type="ECO:0000256" key="3">
    <source>
        <dbReference type="ARBA" id="ARBA00022691"/>
    </source>
</evidence>
<dbReference type="SUPFAM" id="SSF53335">
    <property type="entry name" value="S-adenosyl-L-methionine-dependent methyltransferases"/>
    <property type="match status" value="1"/>
</dbReference>
<protein>
    <recommendedName>
        <fullName evidence="4">tRNA 5-hydroxyuridine methyltransferase</fullName>
        <ecNumber evidence="4">2.1.1.-</ecNumber>
    </recommendedName>
    <alternativeName>
        <fullName evidence="4">ho5U methyltransferase</fullName>
    </alternativeName>
</protein>
<keyword evidence="4" id="KW-0479">Metal-binding</keyword>
<feature type="binding site" evidence="4">
    <location>
        <position position="127"/>
    </location>
    <ligand>
        <name>S-adenosyl-L-methionine</name>
        <dbReference type="ChEBI" id="CHEBI:59789"/>
    </ligand>
</feature>
<proteinExistence type="inferred from homology"/>
<accession>A0A653IBF0</accession>
<dbReference type="GO" id="GO:0016300">
    <property type="term" value="F:tRNA (uridine) methyltransferase activity"/>
    <property type="evidence" value="ECO:0007669"/>
    <property type="project" value="UniProtKB-UniRule"/>
</dbReference>
<dbReference type="RefSeq" id="WP_029331012.1">
    <property type="nucleotide sequence ID" value="NZ_LR732312.1"/>
</dbReference>
<keyword evidence="6" id="KW-1185">Reference proteome</keyword>
<dbReference type="HAMAP" id="MF_02217">
    <property type="entry name" value="TrmR_methyltr"/>
    <property type="match status" value="1"/>
</dbReference>
<dbReference type="AlphaFoldDB" id="A0A653IBF0"/>
<keyword evidence="1 4" id="KW-0489">Methyltransferase</keyword>
<comment type="catalytic activity">
    <reaction evidence="4">
        <text>5-hydroxyuridine(34) in tRNA + S-adenosyl-L-methionine = 5-methoxyuridine(34) in tRNA + S-adenosyl-L-homocysteine + H(+)</text>
        <dbReference type="Rhea" id="RHEA:60524"/>
        <dbReference type="Rhea" id="RHEA-COMP:13381"/>
        <dbReference type="Rhea" id="RHEA-COMP:15591"/>
        <dbReference type="ChEBI" id="CHEBI:15378"/>
        <dbReference type="ChEBI" id="CHEBI:57856"/>
        <dbReference type="ChEBI" id="CHEBI:59789"/>
        <dbReference type="ChEBI" id="CHEBI:136877"/>
        <dbReference type="ChEBI" id="CHEBI:143860"/>
    </reaction>
</comment>
<reference evidence="5 6" key="1">
    <citation type="submission" date="2019-10" db="EMBL/GenBank/DDBJ databases">
        <authorList>
            <person name="Karimi E."/>
        </authorList>
    </citation>
    <scope>NUCLEOTIDE SEQUENCE [LARGE SCALE GENOMIC DNA]</scope>
    <source>
        <strain evidence="5">Exiguobacterium sp. 9Y</strain>
    </source>
</reference>
<feature type="binding site" evidence="4">
    <location>
        <position position="64"/>
    </location>
    <ligand>
        <name>S-adenosyl-L-methionine</name>
        <dbReference type="ChEBI" id="CHEBI:59789"/>
    </ligand>
</feature>
<dbReference type="GO" id="GO:0008757">
    <property type="term" value="F:S-adenosylmethionine-dependent methyltransferase activity"/>
    <property type="evidence" value="ECO:0007669"/>
    <property type="project" value="TreeGrafter"/>
</dbReference>
<dbReference type="GO" id="GO:0008171">
    <property type="term" value="F:O-methyltransferase activity"/>
    <property type="evidence" value="ECO:0007669"/>
    <property type="project" value="InterPro"/>
</dbReference>
<feature type="binding site" evidence="4">
    <location>
        <position position="127"/>
    </location>
    <ligand>
        <name>Mg(2+)</name>
        <dbReference type="ChEBI" id="CHEBI:18420"/>
    </ligand>
</feature>
<feature type="binding site" evidence="4">
    <location>
        <position position="153"/>
    </location>
    <ligand>
        <name>Mg(2+)</name>
        <dbReference type="ChEBI" id="CHEBI:18420"/>
    </ligand>
</feature>
<dbReference type="InterPro" id="IPR043675">
    <property type="entry name" value="TrmR_methyltr"/>
</dbReference>
<dbReference type="EC" id="2.1.1.-" evidence="4"/>
<dbReference type="Gene3D" id="3.40.50.150">
    <property type="entry name" value="Vaccinia Virus protein VP39"/>
    <property type="match status" value="1"/>
</dbReference>
<dbReference type="PANTHER" id="PTHR10509:SF14">
    <property type="entry name" value="CAFFEOYL-COA O-METHYLTRANSFERASE 3-RELATED"/>
    <property type="match status" value="1"/>
</dbReference>
<gene>
    <name evidence="4 5" type="primary">trmR</name>
    <name evidence="5" type="ORF">EXIGUO9Y_270310</name>
</gene>
<feature type="binding site" evidence="4">
    <location>
        <position position="34"/>
    </location>
    <ligand>
        <name>S-adenosyl-L-methionine</name>
        <dbReference type="ChEBI" id="CHEBI:59789"/>
    </ligand>
</feature>
<organism evidence="5 6">
    <name type="scientific">Exiguobacterium oxidotolerans</name>
    <dbReference type="NCBI Taxonomy" id="223958"/>
    <lineage>
        <taxon>Bacteria</taxon>
        <taxon>Bacillati</taxon>
        <taxon>Bacillota</taxon>
        <taxon>Bacilli</taxon>
        <taxon>Bacillales</taxon>
        <taxon>Bacillales Family XII. Incertae Sedis</taxon>
        <taxon>Exiguobacterium</taxon>
    </lineage>
</organism>
<feature type="binding site" evidence="4">
    <location>
        <begin position="109"/>
        <end position="110"/>
    </location>
    <ligand>
        <name>S-adenosyl-L-methionine</name>
        <dbReference type="ChEBI" id="CHEBI:59789"/>
    </ligand>
</feature>
<keyword evidence="2 4" id="KW-0808">Transferase</keyword>
<comment type="subunit">
    <text evidence="4">Homodimer.</text>
</comment>
<dbReference type="InterPro" id="IPR029063">
    <property type="entry name" value="SAM-dependent_MTases_sf"/>
</dbReference>
<dbReference type="Pfam" id="PF01596">
    <property type="entry name" value="Methyltransf_3"/>
    <property type="match status" value="1"/>
</dbReference>
<dbReference type="EMBL" id="CABWKQ010000020">
    <property type="protein sequence ID" value="VWX36451.1"/>
    <property type="molecule type" value="Genomic_DNA"/>
</dbReference>